<dbReference type="OrthoDB" id="9807212at2"/>
<dbReference type="SUPFAM" id="SSF51735">
    <property type="entry name" value="NAD(P)-binding Rossmann-fold domains"/>
    <property type="match status" value="1"/>
</dbReference>
<dbReference type="EMBL" id="VCIW01000009">
    <property type="protein sequence ID" value="TLS51461.1"/>
    <property type="molecule type" value="Genomic_DNA"/>
</dbReference>
<feature type="domain" description="NAD-dependent epimerase/dehydratase" evidence="1">
    <location>
        <begin position="3"/>
        <end position="205"/>
    </location>
</feature>
<dbReference type="Pfam" id="PF01370">
    <property type="entry name" value="Epimerase"/>
    <property type="match status" value="1"/>
</dbReference>
<evidence type="ECO:0000313" key="2">
    <source>
        <dbReference type="EMBL" id="TLS51461.1"/>
    </source>
</evidence>
<dbReference type="InterPro" id="IPR001509">
    <property type="entry name" value="Epimerase_deHydtase"/>
</dbReference>
<keyword evidence="3" id="KW-1185">Reference proteome</keyword>
<accession>A0A5R9G6X7</accession>
<comment type="caution">
    <text evidence="2">The sequence shown here is derived from an EMBL/GenBank/DDBJ whole genome shotgun (WGS) entry which is preliminary data.</text>
</comment>
<protein>
    <submittedName>
        <fullName evidence="2">NAD-dependent epimerase/dehydratase family protein</fullName>
    </submittedName>
</protein>
<proteinExistence type="predicted"/>
<dbReference type="PANTHER" id="PTHR12126:SF11">
    <property type="entry name" value="NADH DEHYDROGENASE [UBIQUINONE] 1 ALPHA SUBCOMPLEX SUBUNIT 9, MITOCHONDRIAL"/>
    <property type="match status" value="1"/>
</dbReference>
<dbReference type="AlphaFoldDB" id="A0A5R9G6X7"/>
<reference evidence="2 3" key="1">
    <citation type="submission" date="2019-05" db="EMBL/GenBank/DDBJ databases">
        <authorList>
            <person name="Narsing Rao M.P."/>
            <person name="Li W.J."/>
        </authorList>
    </citation>
    <scope>NUCLEOTIDE SEQUENCE [LARGE SCALE GENOMIC DNA]</scope>
    <source>
        <strain evidence="2 3">SYSU_K30003</strain>
    </source>
</reference>
<dbReference type="PANTHER" id="PTHR12126">
    <property type="entry name" value="NADH-UBIQUINONE OXIDOREDUCTASE 39 KDA SUBUNIT-RELATED"/>
    <property type="match status" value="1"/>
</dbReference>
<organism evidence="2 3">
    <name type="scientific">Paenibacillus antri</name>
    <dbReference type="NCBI Taxonomy" id="2582848"/>
    <lineage>
        <taxon>Bacteria</taxon>
        <taxon>Bacillati</taxon>
        <taxon>Bacillota</taxon>
        <taxon>Bacilli</taxon>
        <taxon>Bacillales</taxon>
        <taxon>Paenibacillaceae</taxon>
        <taxon>Paenibacillus</taxon>
    </lineage>
</organism>
<dbReference type="InterPro" id="IPR036291">
    <property type="entry name" value="NAD(P)-bd_dom_sf"/>
</dbReference>
<evidence type="ECO:0000313" key="3">
    <source>
        <dbReference type="Proteomes" id="UP000309676"/>
    </source>
</evidence>
<gene>
    <name evidence="2" type="ORF">FE782_15230</name>
</gene>
<dbReference type="Gene3D" id="3.40.50.720">
    <property type="entry name" value="NAD(P)-binding Rossmann-like Domain"/>
    <property type="match status" value="1"/>
</dbReference>
<dbReference type="Proteomes" id="UP000309676">
    <property type="component" value="Unassembled WGS sequence"/>
</dbReference>
<dbReference type="InterPro" id="IPR051207">
    <property type="entry name" value="ComplexI_NDUFA9_subunit"/>
</dbReference>
<dbReference type="GO" id="GO:0044877">
    <property type="term" value="F:protein-containing complex binding"/>
    <property type="evidence" value="ECO:0007669"/>
    <property type="project" value="TreeGrafter"/>
</dbReference>
<sequence length="303" mass="33081">MRVFVTGATGYVGTAVVDALAEHGHEAICLVRPGSRLRGAAAGSPRARVVRGDLLAPETYRAALADADAVIHLVGIIREAPSRGVTFERVHEEGTRRLVAACVDAGFAAAEGKRFIHMSALGARPGATTGYFRSKRAGEELVRSSGIPYVIFRPSVVFGPGDEFVNMLAGLARLPLTPVIGDGRYRMQPVSLRTVADVFVKALTYEPVDVAFDVGGPEQIAYNDMLRDIGAAIGRRRIALVHAPLWLMKPAVRLFERFPFFPITGNQLAMLLEENICREGTPFYEAYRTPPIRFSDGIREYLR</sequence>
<name>A0A5R9G6X7_9BACL</name>
<dbReference type="RefSeq" id="WP_138195073.1">
    <property type="nucleotide sequence ID" value="NZ_VCIW01000009.1"/>
</dbReference>
<evidence type="ECO:0000259" key="1">
    <source>
        <dbReference type="Pfam" id="PF01370"/>
    </source>
</evidence>